<evidence type="ECO:0000313" key="2">
    <source>
        <dbReference type="Proteomes" id="UP000476696"/>
    </source>
</evidence>
<dbReference type="AlphaFoldDB" id="A0A6M2AXT4"/>
<dbReference type="Pfam" id="PF05488">
    <property type="entry name" value="PAAR_motif"/>
    <property type="match status" value="1"/>
</dbReference>
<protein>
    <submittedName>
        <fullName evidence="1">PAAR domain-containing protein</fullName>
    </submittedName>
</protein>
<accession>A0A6M2AXT4</accession>
<name>A0A6M2AXT4_9GAMM</name>
<reference evidence="1 2" key="1">
    <citation type="submission" date="2020-03" db="EMBL/GenBank/DDBJ databases">
        <title>Rahnella aceri sp. nov., isoated from traditional Jeju Makgeolli.</title>
        <authorList>
            <person name="Kim I.S."/>
            <person name="Jeon D."/>
        </authorList>
    </citation>
    <scope>NUCLEOTIDE SEQUENCE [LARGE SCALE GENOMIC DNA]</scope>
    <source>
        <strain evidence="1 2">Lac-M11</strain>
    </source>
</reference>
<proteinExistence type="predicted"/>
<sequence length="85" mass="8795">MQGVIRLNDPLISGGHVNQASGSEFMGIAVALKGDTVICPEHKGVFPITECHETWTMDGRGVVVNGCKSACGCKIISTLPIAGVA</sequence>
<dbReference type="Gene3D" id="2.60.200.60">
    <property type="match status" value="1"/>
</dbReference>
<gene>
    <name evidence="1" type="ORF">GW579_01240</name>
</gene>
<organism evidence="1 2">
    <name type="scientific">Rahnella contaminans</name>
    <dbReference type="NCBI Taxonomy" id="2703882"/>
    <lineage>
        <taxon>Bacteria</taxon>
        <taxon>Pseudomonadati</taxon>
        <taxon>Pseudomonadota</taxon>
        <taxon>Gammaproteobacteria</taxon>
        <taxon>Enterobacterales</taxon>
        <taxon>Yersiniaceae</taxon>
        <taxon>Rahnella</taxon>
    </lineage>
</organism>
<dbReference type="CDD" id="cd14744">
    <property type="entry name" value="PAAR_CT_2"/>
    <property type="match status" value="1"/>
</dbReference>
<evidence type="ECO:0000313" key="1">
    <source>
        <dbReference type="EMBL" id="NGX85708.1"/>
    </source>
</evidence>
<dbReference type="EMBL" id="JAADJS010000001">
    <property type="protein sequence ID" value="NGX85708.1"/>
    <property type="molecule type" value="Genomic_DNA"/>
</dbReference>
<dbReference type="InterPro" id="IPR008727">
    <property type="entry name" value="PAAR_motif"/>
</dbReference>
<dbReference type="RefSeq" id="WP_165057067.1">
    <property type="nucleotide sequence ID" value="NZ_JAADJS010000001.1"/>
</dbReference>
<keyword evidence="2" id="KW-1185">Reference proteome</keyword>
<comment type="caution">
    <text evidence="1">The sequence shown here is derived from an EMBL/GenBank/DDBJ whole genome shotgun (WGS) entry which is preliminary data.</text>
</comment>
<dbReference type="Proteomes" id="UP000476696">
    <property type="component" value="Unassembled WGS sequence"/>
</dbReference>